<dbReference type="GO" id="GO:0009090">
    <property type="term" value="P:homoserine biosynthetic process"/>
    <property type="evidence" value="ECO:0007669"/>
    <property type="project" value="TreeGrafter"/>
</dbReference>
<dbReference type="GO" id="GO:0009089">
    <property type="term" value="P:lysine biosynthetic process via diaminopimelate"/>
    <property type="evidence" value="ECO:0007669"/>
    <property type="project" value="TreeGrafter"/>
</dbReference>
<dbReference type="GO" id="GO:0005829">
    <property type="term" value="C:cytosol"/>
    <property type="evidence" value="ECO:0007669"/>
    <property type="project" value="TreeGrafter"/>
</dbReference>
<comment type="caution">
    <text evidence="3">The sequence shown here is derived from an EMBL/GenBank/DDBJ whole genome shotgun (WGS) entry which is preliminary data.</text>
</comment>
<comment type="similarity">
    <text evidence="1">Belongs to the aspartokinase family.</text>
</comment>
<dbReference type="PANTHER" id="PTHR21499">
    <property type="entry name" value="ASPARTATE KINASE"/>
    <property type="match status" value="1"/>
</dbReference>
<protein>
    <submittedName>
        <fullName evidence="3">Aspartate kinase</fullName>
    </submittedName>
</protein>
<sequence>MINIDKVVKVGGSLLSSGKDYINVAERIRNEFLENGSNIILVVSALKGVTDKLIKISEGKTEELKDIEETHMRIAYEIEDREAEETVSKLLKELRAKVYSEHITQGKRSHVIQSYGEMMSSALMAGAFRAIGEKPGTVSALRGIVAKEAGGEASIDYERTSESLRNEISRLERSLSPIIIEGYIASLPDGSVVTLGRGGSDYTATAIAGVLFIEEVYMITETSGILSCDPKLVKRPKRVERLDAVEAKLAALYGVKRLHPRTLEPVEALSIPKTIIIRSITGDGTKICAENGCTSDGVKLISVREHHGEHEITVIGKNSSHEALFSIEKTEMFSLAKSLEIKSPHILQIIFSETSSISELVDRIHEKLIWGAQ</sequence>
<dbReference type="GO" id="GO:0004072">
    <property type="term" value="F:aspartate kinase activity"/>
    <property type="evidence" value="ECO:0007669"/>
    <property type="project" value="TreeGrafter"/>
</dbReference>
<reference evidence="3" key="1">
    <citation type="journal article" date="2020" name="mSystems">
        <title>Genome- and Community-Level Interaction Insights into Carbon Utilization and Element Cycling Functions of Hydrothermarchaeota in Hydrothermal Sediment.</title>
        <authorList>
            <person name="Zhou Z."/>
            <person name="Liu Y."/>
            <person name="Xu W."/>
            <person name="Pan J."/>
            <person name="Luo Z.H."/>
            <person name="Li M."/>
        </authorList>
    </citation>
    <scope>NUCLEOTIDE SEQUENCE [LARGE SCALE GENOMIC DNA]</scope>
    <source>
        <strain evidence="3">SpSt-885</strain>
    </source>
</reference>
<dbReference type="AlphaFoldDB" id="A0A7J3SLE8"/>
<gene>
    <name evidence="3" type="ORF">ENW83_04180</name>
</gene>
<keyword evidence="3" id="KW-0418">Kinase</keyword>
<dbReference type="Gene3D" id="3.40.1160.10">
    <property type="entry name" value="Acetylglutamate kinase-like"/>
    <property type="match status" value="1"/>
</dbReference>
<accession>A0A7J3SLE8</accession>
<organism evidence="3">
    <name type="scientific">Fervidicoccus fontis</name>
    <dbReference type="NCBI Taxonomy" id="683846"/>
    <lineage>
        <taxon>Archaea</taxon>
        <taxon>Thermoproteota</taxon>
        <taxon>Thermoprotei</taxon>
        <taxon>Fervidicoccales</taxon>
        <taxon>Fervidicoccaceae</taxon>
        <taxon>Fervidicoccus</taxon>
    </lineage>
</organism>
<proteinExistence type="inferred from homology"/>
<dbReference type="Gene3D" id="1.20.120.1320">
    <property type="entry name" value="Aspartokinase, catalytic domain"/>
    <property type="match status" value="1"/>
</dbReference>
<dbReference type="Pfam" id="PF00696">
    <property type="entry name" value="AA_kinase"/>
    <property type="match status" value="1"/>
</dbReference>
<dbReference type="InterPro" id="IPR001048">
    <property type="entry name" value="Asp/Glu/Uridylate_kinase"/>
</dbReference>
<dbReference type="EMBL" id="DTLS01000120">
    <property type="protein sequence ID" value="HGZ60386.1"/>
    <property type="molecule type" value="Genomic_DNA"/>
</dbReference>
<dbReference type="InterPro" id="IPR036393">
    <property type="entry name" value="AceGlu_kinase-like_sf"/>
</dbReference>
<evidence type="ECO:0000313" key="3">
    <source>
        <dbReference type="EMBL" id="HGZ60386.1"/>
    </source>
</evidence>
<keyword evidence="3" id="KW-0808">Transferase</keyword>
<evidence type="ECO:0000259" key="2">
    <source>
        <dbReference type="Pfam" id="PF00696"/>
    </source>
</evidence>
<feature type="domain" description="Aspartate/glutamate/uridylate kinase" evidence="2">
    <location>
        <begin position="7"/>
        <end position="272"/>
    </location>
</feature>
<dbReference type="SUPFAM" id="SSF53633">
    <property type="entry name" value="Carbamate kinase-like"/>
    <property type="match status" value="1"/>
</dbReference>
<evidence type="ECO:0000256" key="1">
    <source>
        <dbReference type="ARBA" id="ARBA00010122"/>
    </source>
</evidence>
<dbReference type="InterPro" id="IPR042199">
    <property type="entry name" value="AsparK_Bifunc_asparK/hSer_DH"/>
</dbReference>
<name>A0A7J3SLE8_9CREN</name>
<dbReference type="PANTHER" id="PTHR21499:SF70">
    <property type="entry name" value="ASPARTOKINASE"/>
    <property type="match status" value="1"/>
</dbReference>